<feature type="signal peptide" evidence="3">
    <location>
        <begin position="1"/>
        <end position="22"/>
    </location>
</feature>
<dbReference type="Gene3D" id="2.60.120.260">
    <property type="entry name" value="Galactose-binding domain-like"/>
    <property type="match status" value="1"/>
</dbReference>
<protein>
    <submittedName>
        <fullName evidence="4">Uncharacterized protein</fullName>
    </submittedName>
</protein>
<name>A0A9P3L7X1_9APHY</name>
<sequence length="532" mass="57170">MTLALLRLPVLSWLLVLRLATAAVTNITVDDSDASIVYSPPGVWWTNSTELDSAPNASLALNGTWHFGPNTPASKRSNDADNASITFVFTGTSVNVFTIQQRQVLTAIDIFINGTIASNFSQVVDLDAPFMYNFSIFSSDSLPLGEHTLVLAPSSQESSWVCLDYIVYGQELLASSPPSGQLNPGKFQAPPPQPTATSPDNPQAVPPESSPGNPGGFGPKMLATSGPTTEPSQLTESPSPLTVVKSKSTASTTSSSTQGTATSVAGAVSSTSSPPHNLAIIIGPAVAGALFLFFLLLGCCLWRRRHLRATRALRVDPFPSPDPSPNTQTEFMKALNTPRSPHPFLARLSFQTLAESVGASTMTLTDEIFPVPAEVDDVYNQLEALSAEVRQLQRAEQQVEQQAAQQAGRETAYTQLPPRQRVSGRRTTSRTVQAGIEQLRADVQRLRRRSGTSSGAHGSGQHTGGAEPSEMLQNLVFLRAEIDELLREVNQNSESTEGCERLPSYHSRRAVHGVDSESPPPMPPQTLNKSYK</sequence>
<evidence type="ECO:0000256" key="3">
    <source>
        <dbReference type="SAM" id="SignalP"/>
    </source>
</evidence>
<dbReference type="OrthoDB" id="2758521at2759"/>
<dbReference type="AlphaFoldDB" id="A0A9P3L7X1"/>
<dbReference type="EMBL" id="BPQB01000001">
    <property type="protein sequence ID" value="GJE84403.1"/>
    <property type="molecule type" value="Genomic_DNA"/>
</dbReference>
<feature type="compositionally biased region" description="Polar residues" evidence="1">
    <location>
        <begin position="225"/>
        <end position="240"/>
    </location>
</feature>
<keyword evidence="5" id="KW-1185">Reference proteome</keyword>
<evidence type="ECO:0000313" key="5">
    <source>
        <dbReference type="Proteomes" id="UP000703269"/>
    </source>
</evidence>
<feature type="region of interest" description="Disordered" evidence="1">
    <location>
        <begin position="400"/>
        <end position="468"/>
    </location>
</feature>
<keyword evidence="2" id="KW-0812">Transmembrane</keyword>
<evidence type="ECO:0000256" key="2">
    <source>
        <dbReference type="SAM" id="Phobius"/>
    </source>
</evidence>
<evidence type="ECO:0000313" key="4">
    <source>
        <dbReference type="EMBL" id="GJE84403.1"/>
    </source>
</evidence>
<evidence type="ECO:0000256" key="1">
    <source>
        <dbReference type="SAM" id="MobiDB-lite"/>
    </source>
</evidence>
<proteinExistence type="predicted"/>
<feature type="compositionally biased region" description="Low complexity" evidence="1">
    <location>
        <begin position="242"/>
        <end position="270"/>
    </location>
</feature>
<keyword evidence="2" id="KW-1133">Transmembrane helix</keyword>
<comment type="caution">
    <text evidence="4">The sequence shown here is derived from an EMBL/GenBank/DDBJ whole genome shotgun (WGS) entry which is preliminary data.</text>
</comment>
<keyword evidence="3" id="KW-0732">Signal</keyword>
<dbReference type="Proteomes" id="UP000703269">
    <property type="component" value="Unassembled WGS sequence"/>
</dbReference>
<feature type="transmembrane region" description="Helical" evidence="2">
    <location>
        <begin position="278"/>
        <end position="302"/>
    </location>
</feature>
<feature type="region of interest" description="Disordered" evidence="1">
    <location>
        <begin position="489"/>
        <end position="532"/>
    </location>
</feature>
<feature type="chain" id="PRO_5040374283" evidence="3">
    <location>
        <begin position="23"/>
        <end position="532"/>
    </location>
</feature>
<keyword evidence="2" id="KW-0472">Membrane</keyword>
<organism evidence="4 5">
    <name type="scientific">Phanerochaete sordida</name>
    <dbReference type="NCBI Taxonomy" id="48140"/>
    <lineage>
        <taxon>Eukaryota</taxon>
        <taxon>Fungi</taxon>
        <taxon>Dikarya</taxon>
        <taxon>Basidiomycota</taxon>
        <taxon>Agaricomycotina</taxon>
        <taxon>Agaricomycetes</taxon>
        <taxon>Polyporales</taxon>
        <taxon>Phanerochaetaceae</taxon>
        <taxon>Phanerochaete</taxon>
    </lineage>
</organism>
<accession>A0A9P3L7X1</accession>
<reference evidence="4 5" key="1">
    <citation type="submission" date="2021-08" db="EMBL/GenBank/DDBJ databases">
        <title>Draft Genome Sequence of Phanerochaete sordida strain YK-624.</title>
        <authorList>
            <person name="Mori T."/>
            <person name="Dohra H."/>
            <person name="Suzuki T."/>
            <person name="Kawagishi H."/>
            <person name="Hirai H."/>
        </authorList>
    </citation>
    <scope>NUCLEOTIDE SEQUENCE [LARGE SCALE GENOMIC DNA]</scope>
    <source>
        <strain evidence="4 5">YK-624</strain>
    </source>
</reference>
<gene>
    <name evidence="4" type="ORF">PsYK624_004790</name>
</gene>
<feature type="region of interest" description="Disordered" evidence="1">
    <location>
        <begin position="177"/>
        <end position="270"/>
    </location>
</feature>